<dbReference type="EMBL" id="BAZW01000030">
    <property type="protein sequence ID" value="GAO30782.1"/>
    <property type="molecule type" value="Genomic_DNA"/>
</dbReference>
<evidence type="ECO:0000313" key="3">
    <source>
        <dbReference type="Proteomes" id="UP000032900"/>
    </source>
</evidence>
<comment type="similarity">
    <text evidence="1">Belongs to the UPF0251 family.</text>
</comment>
<organism evidence="2 3">
    <name type="scientific">Geofilum rubicundum JCM 15548</name>
    <dbReference type="NCBI Taxonomy" id="1236989"/>
    <lineage>
        <taxon>Bacteria</taxon>
        <taxon>Pseudomonadati</taxon>
        <taxon>Bacteroidota</taxon>
        <taxon>Bacteroidia</taxon>
        <taxon>Marinilabiliales</taxon>
        <taxon>Marinilabiliaceae</taxon>
        <taxon>Geofilum</taxon>
    </lineage>
</organism>
<dbReference type="STRING" id="1236989.JCM15548_13092"/>
<comment type="caution">
    <text evidence="2">The sequence shown here is derived from an EMBL/GenBank/DDBJ whole genome shotgun (WGS) entry which is preliminary data.</text>
</comment>
<evidence type="ECO:0000313" key="2">
    <source>
        <dbReference type="EMBL" id="GAO30782.1"/>
    </source>
</evidence>
<gene>
    <name evidence="2" type="ORF">JCM15548_13092</name>
</gene>
<dbReference type="RefSeq" id="WP_227625795.1">
    <property type="nucleotide sequence ID" value="NZ_BAZW01000030.1"/>
</dbReference>
<proteinExistence type="inferred from homology"/>
<sequence length="157" mass="17973">MHHPDLKYKPYGHTAENREAVDLLYEEYEALKLADYDFLDHQAASQLMGVSRATFARIYESARRKIACAWSRFGRLVPFMAMPGWIKAGSCVTTARPGFLCQKPLMGANVLYVSRPILNQLVRSGKVVTMLKSLKKTSWLMKLNVLWLVRLPWSPNK</sequence>
<keyword evidence="3" id="KW-1185">Reference proteome</keyword>
<dbReference type="PANTHER" id="PTHR37478:SF2">
    <property type="entry name" value="UPF0251 PROTEIN TK0562"/>
    <property type="match status" value="1"/>
</dbReference>
<dbReference type="InterPro" id="IPR002852">
    <property type="entry name" value="UPF0251"/>
</dbReference>
<dbReference type="Proteomes" id="UP000032900">
    <property type="component" value="Unassembled WGS sequence"/>
</dbReference>
<dbReference type="PANTHER" id="PTHR37478">
    <property type="match status" value="1"/>
</dbReference>
<name>A0A0E9LYW6_9BACT</name>
<accession>A0A0E9LYW6</accession>
<dbReference type="AlphaFoldDB" id="A0A0E9LYW6"/>
<dbReference type="Pfam" id="PF02001">
    <property type="entry name" value="DUF134"/>
    <property type="match status" value="1"/>
</dbReference>
<protein>
    <recommendedName>
        <fullName evidence="4">DNA-binding protein</fullName>
    </recommendedName>
</protein>
<evidence type="ECO:0000256" key="1">
    <source>
        <dbReference type="ARBA" id="ARBA00009350"/>
    </source>
</evidence>
<reference evidence="2 3" key="1">
    <citation type="journal article" date="2015" name="Microbes Environ.">
        <title>Distribution and evolution of nitrogen fixation genes in the phylum bacteroidetes.</title>
        <authorList>
            <person name="Inoue J."/>
            <person name="Oshima K."/>
            <person name="Suda W."/>
            <person name="Sakamoto M."/>
            <person name="Iino T."/>
            <person name="Noda S."/>
            <person name="Hongoh Y."/>
            <person name="Hattori M."/>
            <person name="Ohkuma M."/>
        </authorList>
    </citation>
    <scope>NUCLEOTIDE SEQUENCE [LARGE SCALE GENOMIC DNA]</scope>
    <source>
        <strain evidence="2">JCM 15548</strain>
    </source>
</reference>
<evidence type="ECO:0008006" key="4">
    <source>
        <dbReference type="Google" id="ProtNLM"/>
    </source>
</evidence>